<feature type="domain" description="DUF5655" evidence="1">
    <location>
        <begin position="9"/>
        <end position="116"/>
    </location>
</feature>
<accession>A0A1H0FLQ0</accession>
<dbReference type="STRING" id="504798.SAMN05421871_103452"/>
<name>A0A1H0FLQ0_9PSEU</name>
<dbReference type="Proteomes" id="UP000199651">
    <property type="component" value="Unassembled WGS sequence"/>
</dbReference>
<evidence type="ECO:0000259" key="1">
    <source>
        <dbReference type="Pfam" id="PF18899"/>
    </source>
</evidence>
<keyword evidence="3" id="KW-1185">Reference proteome</keyword>
<proteinExistence type="predicted"/>
<sequence>MEGMTLEEFLAGHPFAAAVFQRTCSIVAAFGPFTVRVSRSQIAFRRSRGFAYLWLPGRYLAKPDAEVVLSIALDRQVDSARFKEVVNPAPGHWMHHLEIHDLADLDDEVAAWLREAAETAN</sequence>
<gene>
    <name evidence="2" type="ORF">SAMN05192558_101419</name>
</gene>
<dbReference type="AlphaFoldDB" id="A0A1H0FLQ0"/>
<evidence type="ECO:0000313" key="2">
    <source>
        <dbReference type="EMBL" id="SDN95441.1"/>
    </source>
</evidence>
<organism evidence="2 3">
    <name type="scientific">Actinokineospora alba</name>
    <dbReference type="NCBI Taxonomy" id="504798"/>
    <lineage>
        <taxon>Bacteria</taxon>
        <taxon>Bacillati</taxon>
        <taxon>Actinomycetota</taxon>
        <taxon>Actinomycetes</taxon>
        <taxon>Pseudonocardiales</taxon>
        <taxon>Pseudonocardiaceae</taxon>
        <taxon>Actinokineospora</taxon>
    </lineage>
</organism>
<dbReference type="EMBL" id="FNJB01000001">
    <property type="protein sequence ID" value="SDN95441.1"/>
    <property type="molecule type" value="Genomic_DNA"/>
</dbReference>
<evidence type="ECO:0000313" key="3">
    <source>
        <dbReference type="Proteomes" id="UP000199651"/>
    </source>
</evidence>
<dbReference type="Pfam" id="PF18899">
    <property type="entry name" value="DUF5655"/>
    <property type="match status" value="1"/>
</dbReference>
<dbReference type="InterPro" id="IPR043714">
    <property type="entry name" value="DUF5655"/>
</dbReference>
<reference evidence="3" key="1">
    <citation type="submission" date="2016-10" db="EMBL/GenBank/DDBJ databases">
        <authorList>
            <person name="Varghese N."/>
            <person name="Submissions S."/>
        </authorList>
    </citation>
    <scope>NUCLEOTIDE SEQUENCE [LARGE SCALE GENOMIC DNA]</scope>
    <source>
        <strain evidence="3">IBRC-M 10655</strain>
    </source>
</reference>
<protein>
    <recommendedName>
        <fullName evidence="1">DUF5655 domain-containing protein</fullName>
    </recommendedName>
</protein>